<proteinExistence type="predicted"/>
<dbReference type="CDD" id="cd12148">
    <property type="entry name" value="fungal_TF_MHR"/>
    <property type="match status" value="1"/>
</dbReference>
<accession>A0A0B7KQE8</accession>
<evidence type="ECO:0000256" key="2">
    <source>
        <dbReference type="ARBA" id="ARBA00023163"/>
    </source>
</evidence>
<name>A0A0B7KQE8_BIOOC</name>
<dbReference type="Pfam" id="PF04082">
    <property type="entry name" value="Fungal_trans"/>
    <property type="match status" value="1"/>
</dbReference>
<feature type="non-terminal residue" evidence="6">
    <location>
        <position position="262"/>
    </location>
</feature>
<dbReference type="InterPro" id="IPR051127">
    <property type="entry name" value="Fungal_SecMet_Regulators"/>
</dbReference>
<evidence type="ECO:0000256" key="4">
    <source>
        <dbReference type="SAM" id="MobiDB-lite"/>
    </source>
</evidence>
<dbReference type="PANTHER" id="PTHR47424:SF6">
    <property type="entry name" value="PROLINE UTILIZATION TRANS-ACTIVATOR"/>
    <property type="match status" value="1"/>
</dbReference>
<feature type="domain" description="Xylanolytic transcriptional activator regulatory" evidence="5">
    <location>
        <begin position="156"/>
        <end position="259"/>
    </location>
</feature>
<feature type="non-terminal residue" evidence="6">
    <location>
        <position position="1"/>
    </location>
</feature>
<dbReference type="EMBL" id="CDPU01000083">
    <property type="protein sequence ID" value="CEO57036.1"/>
    <property type="molecule type" value="Genomic_DNA"/>
</dbReference>
<feature type="compositionally biased region" description="Polar residues" evidence="4">
    <location>
        <begin position="1"/>
        <end position="50"/>
    </location>
</feature>
<gene>
    <name evidence="6" type="ORF">BN869_000013094_1</name>
</gene>
<dbReference type="GO" id="GO:0006351">
    <property type="term" value="P:DNA-templated transcription"/>
    <property type="evidence" value="ECO:0007669"/>
    <property type="project" value="InterPro"/>
</dbReference>
<evidence type="ECO:0000259" key="5">
    <source>
        <dbReference type="Pfam" id="PF04082"/>
    </source>
</evidence>
<evidence type="ECO:0000256" key="1">
    <source>
        <dbReference type="ARBA" id="ARBA00023015"/>
    </source>
</evidence>
<reference evidence="6" key="1">
    <citation type="submission" date="2015-01" db="EMBL/GenBank/DDBJ databases">
        <authorList>
            <person name="Durling Mikael"/>
        </authorList>
    </citation>
    <scope>NUCLEOTIDE SEQUENCE</scope>
</reference>
<keyword evidence="1" id="KW-0805">Transcription regulation</keyword>
<dbReference type="GO" id="GO:0003677">
    <property type="term" value="F:DNA binding"/>
    <property type="evidence" value="ECO:0007669"/>
    <property type="project" value="InterPro"/>
</dbReference>
<organism evidence="6">
    <name type="scientific">Bionectria ochroleuca</name>
    <name type="common">Gliocladium roseum</name>
    <dbReference type="NCBI Taxonomy" id="29856"/>
    <lineage>
        <taxon>Eukaryota</taxon>
        <taxon>Fungi</taxon>
        <taxon>Dikarya</taxon>
        <taxon>Ascomycota</taxon>
        <taxon>Pezizomycotina</taxon>
        <taxon>Sordariomycetes</taxon>
        <taxon>Hypocreomycetidae</taxon>
        <taxon>Hypocreales</taxon>
        <taxon>Bionectriaceae</taxon>
        <taxon>Clonostachys</taxon>
    </lineage>
</organism>
<dbReference type="GO" id="GO:0008270">
    <property type="term" value="F:zinc ion binding"/>
    <property type="evidence" value="ECO:0007669"/>
    <property type="project" value="InterPro"/>
</dbReference>
<feature type="region of interest" description="Disordered" evidence="4">
    <location>
        <begin position="1"/>
        <end position="51"/>
    </location>
</feature>
<dbReference type="PANTHER" id="PTHR47424">
    <property type="entry name" value="REGULATORY PROTEIN GAL4"/>
    <property type="match status" value="1"/>
</dbReference>
<keyword evidence="3" id="KW-0539">Nucleus</keyword>
<evidence type="ECO:0000256" key="3">
    <source>
        <dbReference type="ARBA" id="ARBA00023242"/>
    </source>
</evidence>
<evidence type="ECO:0000313" key="6">
    <source>
        <dbReference type="EMBL" id="CEO57036.1"/>
    </source>
</evidence>
<dbReference type="InterPro" id="IPR007219">
    <property type="entry name" value="XnlR_reg_dom"/>
</dbReference>
<keyword evidence="2" id="KW-0804">Transcription</keyword>
<sequence>LPISQSPTAHSPAQQHSSDASPTPISTLLNQPSGDNFTSGSVETVHSSTARKGPLERIRWPRFLSHLRDVFSLDHHDIPDEYPTAAHSTYRPAKLSAADLSRMRKAANSLPPRHVTDFLLKTCIEFGTDSFFYFDQDQLLAEVDEFYTDPASALRYDASFICLVLSALALGAQRSLPLGLDNGIPTSRFEDGDPGQLFFEKAKFLIPDVIERSSLRAIQATFILGVYLLPQTAVGSSYIYIGIALRKAVSFDLHHPPDDFAM</sequence>
<protein>
    <recommendedName>
        <fullName evidence="5">Xylanolytic transcriptional activator regulatory domain-containing protein</fullName>
    </recommendedName>
</protein>
<dbReference type="AlphaFoldDB" id="A0A0B7KQE8"/>